<dbReference type="Proteomes" id="UP000325211">
    <property type="component" value="Chromosome"/>
</dbReference>
<evidence type="ECO:0000313" key="2">
    <source>
        <dbReference type="EMBL" id="QES48233.1"/>
    </source>
</evidence>
<dbReference type="EMBL" id="CP029190">
    <property type="protein sequence ID" value="QES48233.1"/>
    <property type="molecule type" value="Genomic_DNA"/>
</dbReference>
<gene>
    <name evidence="2" type="ORF">DEJ50_10800</name>
</gene>
<protein>
    <recommendedName>
        <fullName evidence="4">Integrase</fullName>
    </recommendedName>
</protein>
<evidence type="ECO:0000256" key="1">
    <source>
        <dbReference type="SAM" id="MobiDB-lite"/>
    </source>
</evidence>
<sequence length="79" mass="8759">MQRHHDTRLLLDLAADPSGRTTSGTPYSPRGSTRGWTPTEVAARAGNSVEVLLGRYAKCLDGRQEAGNCRIEELLREYE</sequence>
<dbReference type="AlphaFoldDB" id="A0A5P2D0H1"/>
<name>A0A5P2D0H1_STRVZ</name>
<dbReference type="OrthoDB" id="3773913at2"/>
<feature type="compositionally biased region" description="Polar residues" evidence="1">
    <location>
        <begin position="19"/>
        <end position="36"/>
    </location>
</feature>
<reference evidence="2 3" key="1">
    <citation type="submission" date="2018-05" db="EMBL/GenBank/DDBJ databases">
        <title>Streptomyces venezuelae.</title>
        <authorList>
            <person name="Kim W."/>
            <person name="Lee N."/>
            <person name="Cho B.-K."/>
        </authorList>
    </citation>
    <scope>NUCLEOTIDE SEQUENCE [LARGE SCALE GENOMIC DNA]</scope>
    <source>
        <strain evidence="2 3">ATCC 21782</strain>
    </source>
</reference>
<proteinExistence type="predicted"/>
<accession>A0A5P2D0H1</accession>
<evidence type="ECO:0000313" key="3">
    <source>
        <dbReference type="Proteomes" id="UP000325211"/>
    </source>
</evidence>
<feature type="region of interest" description="Disordered" evidence="1">
    <location>
        <begin position="1"/>
        <end position="38"/>
    </location>
</feature>
<evidence type="ECO:0008006" key="4">
    <source>
        <dbReference type="Google" id="ProtNLM"/>
    </source>
</evidence>
<organism evidence="2 3">
    <name type="scientific">Streptomyces venezuelae</name>
    <dbReference type="NCBI Taxonomy" id="54571"/>
    <lineage>
        <taxon>Bacteria</taxon>
        <taxon>Bacillati</taxon>
        <taxon>Actinomycetota</taxon>
        <taxon>Actinomycetes</taxon>
        <taxon>Kitasatosporales</taxon>
        <taxon>Streptomycetaceae</taxon>
        <taxon>Streptomyces</taxon>
    </lineage>
</organism>